<proteinExistence type="predicted"/>
<protein>
    <submittedName>
        <fullName evidence="7">Transcriptional regulator family: Fungal Specific TF</fullName>
    </submittedName>
</protein>
<evidence type="ECO:0000259" key="6">
    <source>
        <dbReference type="SMART" id="SM00906"/>
    </source>
</evidence>
<evidence type="ECO:0000256" key="2">
    <source>
        <dbReference type="ARBA" id="ARBA00022723"/>
    </source>
</evidence>
<evidence type="ECO:0000313" key="8">
    <source>
        <dbReference type="Proteomes" id="UP001273209"/>
    </source>
</evidence>
<organism evidence="7 8">
    <name type="scientific">Trichoderma aggressivum f. europaeum</name>
    <dbReference type="NCBI Taxonomy" id="173218"/>
    <lineage>
        <taxon>Eukaryota</taxon>
        <taxon>Fungi</taxon>
        <taxon>Dikarya</taxon>
        <taxon>Ascomycota</taxon>
        <taxon>Pezizomycotina</taxon>
        <taxon>Sordariomycetes</taxon>
        <taxon>Hypocreomycetidae</taxon>
        <taxon>Hypocreales</taxon>
        <taxon>Hypocreaceae</taxon>
        <taxon>Trichoderma</taxon>
    </lineage>
</organism>
<comment type="subcellular location">
    <subcellularLocation>
        <location evidence="1">Nucleus</location>
    </subcellularLocation>
</comment>
<dbReference type="PANTHER" id="PTHR47338">
    <property type="entry name" value="ZN(II)2CYS6 TRANSCRIPTION FACTOR (EUROFUNG)-RELATED"/>
    <property type="match status" value="1"/>
</dbReference>
<evidence type="ECO:0000256" key="4">
    <source>
        <dbReference type="ARBA" id="ARBA00023163"/>
    </source>
</evidence>
<dbReference type="AlphaFoldDB" id="A0AAE1IIQ9"/>
<name>A0AAE1IIQ9_9HYPO</name>
<keyword evidence="2" id="KW-0479">Metal-binding</keyword>
<dbReference type="InterPro" id="IPR050815">
    <property type="entry name" value="TF_fung"/>
</dbReference>
<dbReference type="RefSeq" id="XP_062759193.1">
    <property type="nucleotide sequence ID" value="XM_062895748.1"/>
</dbReference>
<keyword evidence="4" id="KW-0804">Transcription</keyword>
<evidence type="ECO:0000256" key="5">
    <source>
        <dbReference type="ARBA" id="ARBA00023242"/>
    </source>
</evidence>
<gene>
    <name evidence="7" type="ORF">Triagg1_1654</name>
</gene>
<dbReference type="GO" id="GO:0003677">
    <property type="term" value="F:DNA binding"/>
    <property type="evidence" value="ECO:0007669"/>
    <property type="project" value="InterPro"/>
</dbReference>
<accession>A0AAE1IIQ9</accession>
<dbReference type="GO" id="GO:0000981">
    <property type="term" value="F:DNA-binding transcription factor activity, RNA polymerase II-specific"/>
    <property type="evidence" value="ECO:0007669"/>
    <property type="project" value="InterPro"/>
</dbReference>
<evidence type="ECO:0000256" key="3">
    <source>
        <dbReference type="ARBA" id="ARBA00023015"/>
    </source>
</evidence>
<dbReference type="CDD" id="cd12148">
    <property type="entry name" value="fungal_TF_MHR"/>
    <property type="match status" value="1"/>
</dbReference>
<dbReference type="GO" id="GO:0005634">
    <property type="term" value="C:nucleus"/>
    <property type="evidence" value="ECO:0007669"/>
    <property type="project" value="UniProtKB-SubCell"/>
</dbReference>
<keyword evidence="3" id="KW-0805">Transcription regulation</keyword>
<keyword evidence="5" id="KW-0539">Nucleus</keyword>
<dbReference type="Proteomes" id="UP001273209">
    <property type="component" value="Unassembled WGS sequence"/>
</dbReference>
<sequence>MPRFHHLPLPPPAHCFRAAASPAVDSGPCSESDFHSCRSPHISLSENELKTRIQELESLVANHVSRLSPQPQSTPTASSRDTTSFSISHSPCAFYPAALRFQKLFLDTDIQTRPDAPSPPSSDMIPAAVWAYLGDQAQSAVIMSQYFQTIHKWMPIISQVRLTSLADLELGNRPRADFALLLLTMKLIQNVPGSSSNAVRDALYICAKEFAASLEIAGVYTLLKLQANLLISVYEMGHGIFPAAYVSVGCCVTQAMVLGIHNREAPQILEQPRTWIDWEERQRVWWLVVILERYITSVGDNRPLLSADPNTTSHLPVNDDSWDSGQAMYPERLILSSSKHLSASPFARLAQASHLQGEVIKHCNDDTRSLALVQNDVEVLSQVLWSFLEVIGKDRSSMKHFYSSVGVCLSALMKLCDHHSCDSFAIYNDRALDVTEMALAREIALRCQSIMKDCIVKAMSFIEVLGEMVQDQESIENLASLSPWFLDSIYQCLANVVYLMATTPAVEASGYPSQVSLCMDLLRKANQRWNVAGAYLEAIDLIEHELKLAYWVPSKARRPDAFAPLQPIGDNLYLYKSAGYTSNEGQGPSLIVLFTWLGGATATRIQKYLLSYRTIWPAATILLVTTRVFEFAVATSGAIHARLEPVRDAIRRHVASRVKDRPSILFHIFSNGGLHTAIQLTLSLRDAKERAGPLDLKPYLKGIIIDCCPGQTDYMRTYKGAIFSLPPTVFGQLLGKPFLFVAVFLYTSFTHAGLVAGVKDYRRQLNDPRVFGSLARRLYLYAKEDAVVGYKDVELHIKEAKEKGYEVDNVCFLNSYHCSLPRGNVELYWDTIRDFWKKSMLKGEDQMRCKL</sequence>
<reference evidence="7" key="1">
    <citation type="submission" date="2023-11" db="EMBL/GenBank/DDBJ databases">
        <title>The genome sequences of three competitors of mushroom-forming fungi.</title>
        <authorList>
            <person name="Beijen E."/>
            <person name="Ohm R.A."/>
        </authorList>
    </citation>
    <scope>NUCLEOTIDE SEQUENCE</scope>
    <source>
        <strain evidence="7">CBS 100526</strain>
    </source>
</reference>
<dbReference type="Pfam" id="PF05705">
    <property type="entry name" value="DUF829"/>
    <property type="match status" value="1"/>
</dbReference>
<dbReference type="InterPro" id="IPR008547">
    <property type="entry name" value="DUF829_TMEM53"/>
</dbReference>
<evidence type="ECO:0000313" key="7">
    <source>
        <dbReference type="EMBL" id="KAK4082764.1"/>
    </source>
</evidence>
<dbReference type="SMART" id="SM00906">
    <property type="entry name" value="Fungal_trans"/>
    <property type="match status" value="1"/>
</dbReference>
<evidence type="ECO:0000256" key="1">
    <source>
        <dbReference type="ARBA" id="ARBA00004123"/>
    </source>
</evidence>
<dbReference type="GO" id="GO:0008270">
    <property type="term" value="F:zinc ion binding"/>
    <property type="evidence" value="ECO:0007669"/>
    <property type="project" value="InterPro"/>
</dbReference>
<dbReference type="GeneID" id="87915653"/>
<dbReference type="GO" id="GO:0006351">
    <property type="term" value="P:DNA-templated transcription"/>
    <property type="evidence" value="ECO:0007669"/>
    <property type="project" value="InterPro"/>
</dbReference>
<feature type="domain" description="Xylanolytic transcriptional activator regulatory" evidence="6">
    <location>
        <begin position="244"/>
        <end position="322"/>
    </location>
</feature>
<dbReference type="InterPro" id="IPR007219">
    <property type="entry name" value="XnlR_reg_dom"/>
</dbReference>
<dbReference type="Pfam" id="PF04082">
    <property type="entry name" value="Fungal_trans"/>
    <property type="match status" value="1"/>
</dbReference>
<dbReference type="EMBL" id="JAWRVG010000004">
    <property type="protein sequence ID" value="KAK4082764.1"/>
    <property type="molecule type" value="Genomic_DNA"/>
</dbReference>
<keyword evidence="8" id="KW-1185">Reference proteome</keyword>
<dbReference type="PANTHER" id="PTHR47338:SF20">
    <property type="entry name" value="ZN(II)2CYS6 TRANSCRIPTION FACTOR (EUROFUNG)"/>
    <property type="match status" value="1"/>
</dbReference>
<comment type="caution">
    <text evidence="7">The sequence shown here is derived from an EMBL/GenBank/DDBJ whole genome shotgun (WGS) entry which is preliminary data.</text>
</comment>